<protein>
    <submittedName>
        <fullName evidence="2">Uncharacterized protein</fullName>
    </submittedName>
</protein>
<feature type="compositionally biased region" description="Basic residues" evidence="1">
    <location>
        <begin position="51"/>
        <end position="63"/>
    </location>
</feature>
<feature type="compositionally biased region" description="Polar residues" evidence="1">
    <location>
        <begin position="96"/>
        <end position="108"/>
    </location>
</feature>
<gene>
    <name evidence="2" type="ORF">GCM10023322_70890</name>
</gene>
<dbReference type="Proteomes" id="UP001501570">
    <property type="component" value="Unassembled WGS sequence"/>
</dbReference>
<keyword evidence="3" id="KW-1185">Reference proteome</keyword>
<evidence type="ECO:0000313" key="3">
    <source>
        <dbReference type="Proteomes" id="UP001501570"/>
    </source>
</evidence>
<name>A0ABP9SKK6_9ACTN</name>
<proteinExistence type="predicted"/>
<sequence>MPARSRQTIKRGSAMRAWREPRKPVVPPNALTTATPDEHDLRTESRFDRIRRPRRASPPRRRLPAANHASENRRNTDRALAVHSSPNVPGPAAANSPHSSRYPTNGGT</sequence>
<feature type="region of interest" description="Disordered" evidence="1">
    <location>
        <begin position="1"/>
        <end position="108"/>
    </location>
</feature>
<reference evidence="3" key="1">
    <citation type="journal article" date="2019" name="Int. J. Syst. Evol. Microbiol.">
        <title>The Global Catalogue of Microorganisms (GCM) 10K type strain sequencing project: providing services to taxonomists for standard genome sequencing and annotation.</title>
        <authorList>
            <consortium name="The Broad Institute Genomics Platform"/>
            <consortium name="The Broad Institute Genome Sequencing Center for Infectious Disease"/>
            <person name="Wu L."/>
            <person name="Ma J."/>
        </authorList>
    </citation>
    <scope>NUCLEOTIDE SEQUENCE [LARGE SCALE GENOMIC DNA]</scope>
    <source>
        <strain evidence="3">JCM 18304</strain>
    </source>
</reference>
<accession>A0ABP9SKK6</accession>
<evidence type="ECO:0000256" key="1">
    <source>
        <dbReference type="SAM" id="MobiDB-lite"/>
    </source>
</evidence>
<evidence type="ECO:0000313" key="2">
    <source>
        <dbReference type="EMBL" id="GAA5198154.1"/>
    </source>
</evidence>
<comment type="caution">
    <text evidence="2">The sequence shown here is derived from an EMBL/GenBank/DDBJ whole genome shotgun (WGS) entry which is preliminary data.</text>
</comment>
<dbReference type="EMBL" id="BAABJQ010000032">
    <property type="protein sequence ID" value="GAA5198154.1"/>
    <property type="molecule type" value="Genomic_DNA"/>
</dbReference>
<organism evidence="2 3">
    <name type="scientific">Rugosimonospora acidiphila</name>
    <dbReference type="NCBI Taxonomy" id="556531"/>
    <lineage>
        <taxon>Bacteria</taxon>
        <taxon>Bacillati</taxon>
        <taxon>Actinomycetota</taxon>
        <taxon>Actinomycetes</taxon>
        <taxon>Micromonosporales</taxon>
        <taxon>Micromonosporaceae</taxon>
        <taxon>Rugosimonospora</taxon>
    </lineage>
</organism>
<feature type="compositionally biased region" description="Basic and acidic residues" evidence="1">
    <location>
        <begin position="36"/>
        <end position="50"/>
    </location>
</feature>